<dbReference type="KEGG" id="shg:Sph21_1530"/>
<organism evidence="1">
    <name type="scientific">Sphingobacterium sp. (strain 21)</name>
    <dbReference type="NCBI Taxonomy" id="743722"/>
    <lineage>
        <taxon>Bacteria</taxon>
        <taxon>Pseudomonadati</taxon>
        <taxon>Bacteroidota</taxon>
        <taxon>Sphingobacteriia</taxon>
        <taxon>Sphingobacteriales</taxon>
        <taxon>Sphingobacteriaceae</taxon>
        <taxon>Sphingobacterium</taxon>
    </lineage>
</organism>
<dbReference type="HOGENOM" id="CLU_2540852_0_0_10"/>
<dbReference type="EMBL" id="CP002584">
    <property type="protein sequence ID" value="ADZ78092.1"/>
    <property type="molecule type" value="Genomic_DNA"/>
</dbReference>
<gene>
    <name evidence="1" type="ordered locus">Sph21_1530</name>
</gene>
<dbReference type="STRING" id="743722.Sph21_1530"/>
<protein>
    <submittedName>
        <fullName evidence="1">Uncharacterized protein</fullName>
    </submittedName>
</protein>
<evidence type="ECO:0000313" key="1">
    <source>
        <dbReference type="EMBL" id="ADZ78092.1"/>
    </source>
</evidence>
<proteinExistence type="predicted"/>
<sequence>MVAAKFVIAKMEDMEVNLRRLSVFTADLQLILGKSMRTCQRHMQLIRDMYALEKQQPVTVYHVAEYLDTPVSKIAAFLKINRN</sequence>
<reference evidence="1" key="1">
    <citation type="submission" date="2011-03" db="EMBL/GenBank/DDBJ databases">
        <title>Complete sequence of Sphingobacterium sp. 21.</title>
        <authorList>
            <consortium name="US DOE Joint Genome Institute"/>
            <person name="Lucas S."/>
            <person name="Copeland A."/>
            <person name="Lapidus A."/>
            <person name="Cheng J.-F."/>
            <person name="Goodwin L."/>
            <person name="Pitluck S."/>
            <person name="Davenport K."/>
            <person name="Detter J.C."/>
            <person name="Han C."/>
            <person name="Tapia R."/>
            <person name="Land M."/>
            <person name="Hauser L."/>
            <person name="Kyrpides N."/>
            <person name="Ivanova N."/>
            <person name="Ovchinnikova G."/>
            <person name="Pagani I."/>
            <person name="Siebers A.K."/>
            <person name="Allgaier M."/>
            <person name="Thelen M.P."/>
            <person name="Hugenholtz P."/>
            <person name="Woyke T."/>
        </authorList>
    </citation>
    <scope>NUCLEOTIDE SEQUENCE</scope>
    <source>
        <strain evidence="1">21</strain>
    </source>
</reference>
<name>F4C3B4_SPHS2</name>
<dbReference type="AlphaFoldDB" id="F4C3B4"/>
<accession>F4C3B4</accession>
<dbReference type="PATRIC" id="fig|743722.3.peg.1642"/>